<dbReference type="Proteomes" id="UP000325289">
    <property type="component" value="Unassembled WGS sequence"/>
</dbReference>
<dbReference type="InterPro" id="IPR029041">
    <property type="entry name" value="FAD-linked_oxidoreductase-like"/>
</dbReference>
<accession>A0A1I2D3Q0</accession>
<protein>
    <submittedName>
        <fullName evidence="2">Methylenetetrahydrofolate reductase (NADPH)</fullName>
    </submittedName>
</protein>
<evidence type="ECO:0000313" key="2">
    <source>
        <dbReference type="EMBL" id="SFE75124.1"/>
    </source>
</evidence>
<reference evidence="2 3" key="1">
    <citation type="submission" date="2016-10" db="EMBL/GenBank/DDBJ databases">
        <authorList>
            <person name="Varghese N."/>
            <person name="Submissions S."/>
        </authorList>
    </citation>
    <scope>NUCLEOTIDE SEQUENCE [LARGE SCALE GENOMIC DNA]</scope>
    <source>
        <strain evidence="3">YIM D21,KCTC 23444,ACCC 10710</strain>
    </source>
</reference>
<evidence type="ECO:0000313" key="3">
    <source>
        <dbReference type="Proteomes" id="UP000325289"/>
    </source>
</evidence>
<evidence type="ECO:0000256" key="1">
    <source>
        <dbReference type="ARBA" id="ARBA00023002"/>
    </source>
</evidence>
<dbReference type="Gene3D" id="3.20.20.220">
    <property type="match status" value="1"/>
</dbReference>
<proteinExistence type="predicted"/>
<keyword evidence="1" id="KW-0560">Oxidoreductase</keyword>
<organism evidence="2 3">
    <name type="scientific">Roseivivax sediminis</name>
    <dbReference type="NCBI Taxonomy" id="936889"/>
    <lineage>
        <taxon>Bacteria</taxon>
        <taxon>Pseudomonadati</taxon>
        <taxon>Pseudomonadota</taxon>
        <taxon>Alphaproteobacteria</taxon>
        <taxon>Rhodobacterales</taxon>
        <taxon>Roseobacteraceae</taxon>
        <taxon>Roseivivax</taxon>
    </lineage>
</organism>
<keyword evidence="3" id="KW-1185">Reference proteome</keyword>
<gene>
    <name evidence="2" type="ORF">SAMN04515678_11555</name>
</gene>
<name>A0A1I2D3Q0_9RHOB</name>
<dbReference type="EMBL" id="FOMS01000015">
    <property type="protein sequence ID" value="SFE75124.1"/>
    <property type="molecule type" value="Genomic_DNA"/>
</dbReference>
<dbReference type="OrthoDB" id="9812555at2"/>
<dbReference type="GO" id="GO:0016491">
    <property type="term" value="F:oxidoreductase activity"/>
    <property type="evidence" value="ECO:0007669"/>
    <property type="project" value="UniProtKB-KW"/>
</dbReference>
<dbReference type="RefSeq" id="WP_149758073.1">
    <property type="nucleotide sequence ID" value="NZ_FOMS01000015.1"/>
</dbReference>
<dbReference type="SUPFAM" id="SSF51730">
    <property type="entry name" value="FAD-linked oxidoreductase"/>
    <property type="match status" value="1"/>
</dbReference>
<dbReference type="AlphaFoldDB" id="A0A1I2D3Q0"/>
<sequence>MTILNFFKSAAARRSAAVPAFLSGYSIEVMPKTAAEIDDLRTILPAGTRVYITHIKGTPEDDMVACARRLTDEGFTPMPHVPAATLDSREALETRLRRYAEEAGARQALVLSGDRLHEGGAFESSMAMLETGLFDKHGFNRLHVAGHPEGNRDIDPDGGTSGIDAAARWKQDFSERTEAEMGLVTQFVFAAEPVIDWAERMRQSGVTLPIHVGVAGPAKLQTLLKYAIACGVGPSLSVLQKRAKDVTRLVKPFEPTEVLSDLADYCADNPETQIAGAHIFPLGGLHAATDYANRMSRSRPAAESD</sequence>